<dbReference type="GO" id="GO:0016887">
    <property type="term" value="F:ATP hydrolysis activity"/>
    <property type="evidence" value="ECO:0007669"/>
    <property type="project" value="InterPro"/>
</dbReference>
<feature type="domain" description="ABC transporter" evidence="9">
    <location>
        <begin position="6"/>
        <end position="217"/>
    </location>
</feature>
<dbReference type="InterPro" id="IPR017871">
    <property type="entry name" value="ABC_transporter-like_CS"/>
</dbReference>
<evidence type="ECO:0000256" key="7">
    <source>
        <dbReference type="ARBA" id="ARBA00022967"/>
    </source>
</evidence>
<evidence type="ECO:0000256" key="2">
    <source>
        <dbReference type="ARBA" id="ARBA00022475"/>
    </source>
</evidence>
<keyword evidence="8" id="KW-0472">Membrane</keyword>
<dbReference type="RefSeq" id="WP_035020375.1">
    <property type="nucleotide sequence ID" value="NZ_CP084916.1"/>
</dbReference>
<dbReference type="Proteomes" id="UP000199481">
    <property type="component" value="Unassembled WGS sequence"/>
</dbReference>
<keyword evidence="6 10" id="KW-0067">ATP-binding</keyword>
<name>A0A1H0ZB69_9LACT</name>
<evidence type="ECO:0000313" key="11">
    <source>
        <dbReference type="Proteomes" id="UP000199481"/>
    </source>
</evidence>
<keyword evidence="2" id="KW-1003">Cell membrane</keyword>
<gene>
    <name evidence="10" type="ORF">SAMN04487752_1419</name>
</gene>
<dbReference type="PROSITE" id="PS00211">
    <property type="entry name" value="ABC_TRANSPORTER_1"/>
    <property type="match status" value="1"/>
</dbReference>
<keyword evidence="11" id="KW-1185">Reference proteome</keyword>
<accession>A0A1H0ZB69</accession>
<keyword evidence="1" id="KW-0813">Transport</keyword>
<evidence type="ECO:0000256" key="3">
    <source>
        <dbReference type="ARBA" id="ARBA00022519"/>
    </source>
</evidence>
<keyword evidence="7" id="KW-1278">Translocase</keyword>
<dbReference type="AlphaFoldDB" id="A0A1H0ZB69"/>
<dbReference type="InterPro" id="IPR003593">
    <property type="entry name" value="AAA+_ATPase"/>
</dbReference>
<dbReference type="InterPro" id="IPR027417">
    <property type="entry name" value="P-loop_NTPase"/>
</dbReference>
<keyword evidence="4" id="KW-0592">Phosphate transport</keyword>
<evidence type="ECO:0000259" key="9">
    <source>
        <dbReference type="PROSITE" id="PS50893"/>
    </source>
</evidence>
<keyword evidence="3" id="KW-0997">Cell inner membrane</keyword>
<evidence type="ECO:0000256" key="4">
    <source>
        <dbReference type="ARBA" id="ARBA00022592"/>
    </source>
</evidence>
<sequence length="217" mass="24252">MNAPLLTINQLGYEAEGKVILKGLDFSVEEGEFVTITGPSGSGKSTLLKIIASMLSQTSGEILYQNKRVEDYEPTSYRKEVSYCFQTATLFDKTVEDNLVFPYEIRNQTFDKQKALSALNEVGLGEEYLAKSVNTLSGGEKQRVALIRNLLFLPKVILLDEVTSALDSENQEIVRKLIHTLNHEQGVTVLWVTHNPVEIQLSSRIIQLVNGEMEVSK</sequence>
<evidence type="ECO:0000256" key="8">
    <source>
        <dbReference type="ARBA" id="ARBA00023136"/>
    </source>
</evidence>
<evidence type="ECO:0000313" key="10">
    <source>
        <dbReference type="EMBL" id="SDQ24654.1"/>
    </source>
</evidence>
<dbReference type="SMART" id="SM00382">
    <property type="entry name" value="AAA"/>
    <property type="match status" value="1"/>
</dbReference>
<keyword evidence="5" id="KW-0547">Nucleotide-binding</keyword>
<dbReference type="Gene3D" id="3.40.50.300">
    <property type="entry name" value="P-loop containing nucleotide triphosphate hydrolases"/>
    <property type="match status" value="1"/>
</dbReference>
<dbReference type="SUPFAM" id="SSF52540">
    <property type="entry name" value="P-loop containing nucleoside triphosphate hydrolases"/>
    <property type="match status" value="1"/>
</dbReference>
<protein>
    <submittedName>
        <fullName evidence="10">Putative ABC transport system ATP-binding protein</fullName>
    </submittedName>
</protein>
<evidence type="ECO:0000256" key="1">
    <source>
        <dbReference type="ARBA" id="ARBA00022448"/>
    </source>
</evidence>
<proteinExistence type="predicted"/>
<dbReference type="PROSITE" id="PS50893">
    <property type="entry name" value="ABC_TRANSPORTER_2"/>
    <property type="match status" value="1"/>
</dbReference>
<dbReference type="PANTHER" id="PTHR43423:SF12">
    <property type="entry name" value="IRON EXPORT ATP-BINDING PROTEIN FETA-RELATED"/>
    <property type="match status" value="1"/>
</dbReference>
<dbReference type="GO" id="GO:0005524">
    <property type="term" value="F:ATP binding"/>
    <property type="evidence" value="ECO:0007669"/>
    <property type="project" value="UniProtKB-KW"/>
</dbReference>
<dbReference type="EMBL" id="FNJW01000008">
    <property type="protein sequence ID" value="SDQ24654.1"/>
    <property type="molecule type" value="Genomic_DNA"/>
</dbReference>
<dbReference type="OrthoDB" id="9785080at2"/>
<organism evidence="10 11">
    <name type="scientific">Carnobacterium viridans</name>
    <dbReference type="NCBI Taxonomy" id="174587"/>
    <lineage>
        <taxon>Bacteria</taxon>
        <taxon>Bacillati</taxon>
        <taxon>Bacillota</taxon>
        <taxon>Bacilli</taxon>
        <taxon>Lactobacillales</taxon>
        <taxon>Carnobacteriaceae</taxon>
        <taxon>Carnobacterium</taxon>
    </lineage>
</organism>
<evidence type="ECO:0000256" key="6">
    <source>
        <dbReference type="ARBA" id="ARBA00022840"/>
    </source>
</evidence>
<reference evidence="11" key="1">
    <citation type="submission" date="2016-10" db="EMBL/GenBank/DDBJ databases">
        <authorList>
            <person name="Varghese N."/>
            <person name="Submissions S."/>
        </authorList>
    </citation>
    <scope>NUCLEOTIDE SEQUENCE [LARGE SCALE GENOMIC DNA]</scope>
    <source>
        <strain evidence="11">MPL-11</strain>
    </source>
</reference>
<dbReference type="Pfam" id="PF00005">
    <property type="entry name" value="ABC_tran"/>
    <property type="match status" value="1"/>
</dbReference>
<dbReference type="GO" id="GO:0006817">
    <property type="term" value="P:phosphate ion transport"/>
    <property type="evidence" value="ECO:0007669"/>
    <property type="project" value="UniProtKB-KW"/>
</dbReference>
<dbReference type="InterPro" id="IPR003439">
    <property type="entry name" value="ABC_transporter-like_ATP-bd"/>
</dbReference>
<dbReference type="PANTHER" id="PTHR43423">
    <property type="entry name" value="ABC TRANSPORTER I FAMILY MEMBER 17"/>
    <property type="match status" value="1"/>
</dbReference>
<evidence type="ECO:0000256" key="5">
    <source>
        <dbReference type="ARBA" id="ARBA00022741"/>
    </source>
</evidence>